<comment type="caution">
    <text evidence="4">The sequence shown here is derived from an EMBL/GenBank/DDBJ whole genome shotgun (WGS) entry which is preliminary data.</text>
</comment>
<dbReference type="EMBL" id="JAMSLR010000020">
    <property type="protein sequence ID" value="MCM8750640.1"/>
    <property type="molecule type" value="Genomic_DNA"/>
</dbReference>
<gene>
    <name evidence="4" type="ORF">NET02_15965</name>
</gene>
<dbReference type="Proteomes" id="UP001165306">
    <property type="component" value="Unassembled WGS sequence"/>
</dbReference>
<dbReference type="GO" id="GO:0005737">
    <property type="term" value="C:cytoplasm"/>
    <property type="evidence" value="ECO:0007669"/>
    <property type="project" value="TreeGrafter"/>
</dbReference>
<dbReference type="Pfam" id="PF01112">
    <property type="entry name" value="Asparaginase_2"/>
    <property type="match status" value="1"/>
</dbReference>
<reference evidence="4" key="1">
    <citation type="submission" date="2022-06" db="EMBL/GenBank/DDBJ databases">
        <title>CFH 74404 Thermomicrobiaceae sp.</title>
        <authorList>
            <person name="Ming H."/>
            <person name="Li W.-J."/>
            <person name="Zhao Z."/>
        </authorList>
    </citation>
    <scope>NUCLEOTIDE SEQUENCE</scope>
    <source>
        <strain evidence="4">CFH 74404</strain>
    </source>
</reference>
<proteinExistence type="predicted"/>
<accession>A0AA41WHN8</accession>
<dbReference type="AlphaFoldDB" id="A0AA41WHN8"/>
<sequence>MSHQDIRGVIVGSANARVGFPAAIEILRAGGSAIDAAVAAVRAVEDDLDDQGVGTGGIPNILGQVELDASIMDGRTLAAGAVGAVKRYPHPIEIARKVMEVTPHVMLVGEGAELFARYHGFEPADLLTPEAEQAWRAVVGGEATTRSSVYEDSYQLYMQAVKDWVKLLHKEIFGTTNVIVRDLNGDIACAVSTSGWGFKWPGRLGDSPIIGAGNYADNRYGAAACTGRGEMAIRCASAHSVVMYLRHGLSLEEALRQAMLDLRQLDDPFAERHNVMNIVAMDRHGQVLAASTSSEATYVVQTVEMETYEERPRLHVPLHEV</sequence>
<dbReference type="SUPFAM" id="SSF56235">
    <property type="entry name" value="N-terminal nucleophile aminohydrolases (Ntn hydrolases)"/>
    <property type="match status" value="1"/>
</dbReference>
<dbReference type="GO" id="GO:0016811">
    <property type="term" value="F:hydrolase activity, acting on carbon-nitrogen (but not peptide) bonds, in linear amides"/>
    <property type="evidence" value="ECO:0007669"/>
    <property type="project" value="UniProtKB-ARBA"/>
</dbReference>
<dbReference type="PANTHER" id="PTHR10188">
    <property type="entry name" value="L-ASPARAGINASE"/>
    <property type="match status" value="1"/>
</dbReference>
<feature type="active site" description="Nucleophile" evidence="1">
    <location>
        <position position="175"/>
    </location>
</feature>
<dbReference type="RefSeq" id="WP_284058428.1">
    <property type="nucleotide sequence ID" value="NZ_JAMSLR010000020.1"/>
</dbReference>
<evidence type="ECO:0000256" key="3">
    <source>
        <dbReference type="PIRSR" id="PIRSR600246-3"/>
    </source>
</evidence>
<name>A0AA41WHN8_9BACT</name>
<dbReference type="InterPro" id="IPR029055">
    <property type="entry name" value="Ntn_hydrolases_N"/>
</dbReference>
<feature type="binding site" evidence="2">
    <location>
        <begin position="203"/>
        <end position="206"/>
    </location>
    <ligand>
        <name>substrate</name>
    </ligand>
</feature>
<feature type="site" description="Cleavage; by autolysis" evidence="3">
    <location>
        <begin position="174"/>
        <end position="175"/>
    </location>
</feature>
<protein>
    <submittedName>
        <fullName evidence="4">N(4)-(Beta-N-acetylglucosaminyl)-L-asparaginase</fullName>
    </submittedName>
</protein>
<dbReference type="CDD" id="cd04513">
    <property type="entry name" value="Glycosylasparaginase"/>
    <property type="match status" value="1"/>
</dbReference>
<feature type="binding site" evidence="2">
    <location>
        <begin position="226"/>
        <end position="229"/>
    </location>
    <ligand>
        <name>substrate</name>
    </ligand>
</feature>
<evidence type="ECO:0000256" key="1">
    <source>
        <dbReference type="PIRSR" id="PIRSR600246-1"/>
    </source>
</evidence>
<dbReference type="InterPro" id="IPR000246">
    <property type="entry name" value="Peptidase_T2"/>
</dbReference>
<dbReference type="PANTHER" id="PTHR10188:SF6">
    <property type="entry name" value="N(4)-(BETA-N-ACETYLGLUCOSAMINYL)-L-ASPARAGINASE"/>
    <property type="match status" value="1"/>
</dbReference>
<evidence type="ECO:0000313" key="4">
    <source>
        <dbReference type="EMBL" id="MCM8750640.1"/>
    </source>
</evidence>
<dbReference type="Gene3D" id="3.60.20.30">
    <property type="entry name" value="(Glycosyl)asparaginase"/>
    <property type="match status" value="1"/>
</dbReference>
<organism evidence="4 5">
    <name type="scientific">Thermalbibacter longus</name>
    <dbReference type="NCBI Taxonomy" id="2951981"/>
    <lineage>
        <taxon>Bacteria</taxon>
        <taxon>Pseudomonadati</taxon>
        <taxon>Thermomicrobiota</taxon>
        <taxon>Thermomicrobia</taxon>
        <taxon>Thermomicrobiales</taxon>
        <taxon>Thermomicrobiaceae</taxon>
        <taxon>Thermalbibacter</taxon>
    </lineage>
</organism>
<evidence type="ECO:0000313" key="5">
    <source>
        <dbReference type="Proteomes" id="UP001165306"/>
    </source>
</evidence>
<evidence type="ECO:0000256" key="2">
    <source>
        <dbReference type="PIRSR" id="PIRSR600246-2"/>
    </source>
</evidence>
<keyword evidence="5" id="KW-1185">Reference proteome</keyword>